<dbReference type="EMBL" id="QASA01000001">
    <property type="protein sequence ID" value="RDC64981.1"/>
    <property type="molecule type" value="Genomic_DNA"/>
</dbReference>
<dbReference type="GO" id="GO:0010181">
    <property type="term" value="F:FMN binding"/>
    <property type="evidence" value="ECO:0007669"/>
    <property type="project" value="TreeGrafter"/>
</dbReference>
<dbReference type="InterPro" id="IPR005025">
    <property type="entry name" value="FMN_Rdtase-like_dom"/>
</dbReference>
<dbReference type="SUPFAM" id="SSF52218">
    <property type="entry name" value="Flavoproteins"/>
    <property type="match status" value="1"/>
</dbReference>
<protein>
    <submittedName>
        <fullName evidence="2">NAD(P)H:quinone oxidoreductase</fullName>
        <ecNumber evidence="2">1.1.1.-</ecNumber>
    </submittedName>
</protein>
<keyword evidence="3" id="KW-1185">Reference proteome</keyword>
<dbReference type="OrthoDB" id="9812295at2"/>
<proteinExistence type="predicted"/>
<comment type="caution">
    <text evidence="2">The sequence shown here is derived from an EMBL/GenBank/DDBJ whole genome shotgun (WGS) entry which is preliminary data.</text>
</comment>
<dbReference type="GO" id="GO:0016491">
    <property type="term" value="F:oxidoreductase activity"/>
    <property type="evidence" value="ECO:0007669"/>
    <property type="project" value="UniProtKB-KW"/>
</dbReference>
<dbReference type="AlphaFoldDB" id="A0A369QJ93"/>
<accession>A0A369QJ93</accession>
<name>A0A369QJ93_9BACT</name>
<sequence length="189" mass="20884">MAESKKHILAISGSTKKKSSNEAIIRFIADYFKNEINVELFDGIDTLPHFNPELDQEEPPVVVVNFREKIQKADGILICTPEYVFSLPGSLKNALEWNVSTTNFSNKPTAIIVAAASGEKALESLALIMTTIEARLPEESRLLIKGVKGKVSATGTIQDQATISQIEVLMESFLRTMRATDEVPTKYQV</sequence>
<dbReference type="Proteomes" id="UP000253919">
    <property type="component" value="Unassembled WGS sequence"/>
</dbReference>
<feature type="domain" description="NADPH-dependent FMN reductase-like" evidence="1">
    <location>
        <begin position="8"/>
        <end position="136"/>
    </location>
</feature>
<reference evidence="2 3" key="1">
    <citation type="submission" date="2018-04" db="EMBL/GenBank/DDBJ databases">
        <title>Adhaeribacter sp. HMF7616 genome sequencing and assembly.</title>
        <authorList>
            <person name="Kang H."/>
            <person name="Kang J."/>
            <person name="Cha I."/>
            <person name="Kim H."/>
            <person name="Joh K."/>
        </authorList>
    </citation>
    <scope>NUCLEOTIDE SEQUENCE [LARGE SCALE GENOMIC DNA]</scope>
    <source>
        <strain evidence="2 3">HMF7616</strain>
    </source>
</reference>
<dbReference type="InterPro" id="IPR050712">
    <property type="entry name" value="NAD(P)H-dep_reductase"/>
</dbReference>
<evidence type="ECO:0000313" key="2">
    <source>
        <dbReference type="EMBL" id="RDC64981.1"/>
    </source>
</evidence>
<organism evidence="2 3">
    <name type="scientific">Adhaeribacter pallidiroseus</name>
    <dbReference type="NCBI Taxonomy" id="2072847"/>
    <lineage>
        <taxon>Bacteria</taxon>
        <taxon>Pseudomonadati</taxon>
        <taxon>Bacteroidota</taxon>
        <taxon>Cytophagia</taxon>
        <taxon>Cytophagales</taxon>
        <taxon>Hymenobacteraceae</taxon>
        <taxon>Adhaeribacter</taxon>
    </lineage>
</organism>
<evidence type="ECO:0000313" key="3">
    <source>
        <dbReference type="Proteomes" id="UP000253919"/>
    </source>
</evidence>
<dbReference type="EC" id="1.1.1.-" evidence="2"/>
<dbReference type="PANTHER" id="PTHR30543:SF21">
    <property type="entry name" value="NAD(P)H-DEPENDENT FMN REDUCTASE LOT6"/>
    <property type="match status" value="1"/>
</dbReference>
<gene>
    <name evidence="2" type="ORF">AHMF7616_03603</name>
</gene>
<dbReference type="GO" id="GO:0005829">
    <property type="term" value="C:cytosol"/>
    <property type="evidence" value="ECO:0007669"/>
    <property type="project" value="TreeGrafter"/>
</dbReference>
<dbReference type="Gene3D" id="3.40.50.360">
    <property type="match status" value="1"/>
</dbReference>
<dbReference type="InterPro" id="IPR029039">
    <property type="entry name" value="Flavoprotein-like_sf"/>
</dbReference>
<evidence type="ECO:0000259" key="1">
    <source>
        <dbReference type="Pfam" id="PF03358"/>
    </source>
</evidence>
<dbReference type="Pfam" id="PF03358">
    <property type="entry name" value="FMN_red"/>
    <property type="match status" value="1"/>
</dbReference>
<dbReference type="PANTHER" id="PTHR30543">
    <property type="entry name" value="CHROMATE REDUCTASE"/>
    <property type="match status" value="1"/>
</dbReference>
<keyword evidence="2" id="KW-0560">Oxidoreductase</keyword>
<dbReference type="RefSeq" id="WP_115374059.1">
    <property type="nucleotide sequence ID" value="NZ_QASA01000001.1"/>
</dbReference>